<dbReference type="GO" id="GO:0033209">
    <property type="term" value="P:tumor necrosis factor-mediated signaling pathway"/>
    <property type="evidence" value="ECO:0007669"/>
    <property type="project" value="TreeGrafter"/>
</dbReference>
<evidence type="ECO:0000259" key="14">
    <source>
        <dbReference type="PROSITE" id="PS50011"/>
    </source>
</evidence>
<dbReference type="EnsemblMetazoa" id="CLYHEMT022321.1">
    <property type="protein sequence ID" value="CLYHEMP022321.1"/>
    <property type="gene ID" value="CLYHEMG022321"/>
</dbReference>
<dbReference type="InterPro" id="IPR051180">
    <property type="entry name" value="IKK"/>
</dbReference>
<dbReference type="InterPro" id="IPR008271">
    <property type="entry name" value="Ser/Thr_kinase_AS"/>
</dbReference>
<dbReference type="Proteomes" id="UP000594262">
    <property type="component" value="Unplaced"/>
</dbReference>
<dbReference type="SUPFAM" id="SSF56112">
    <property type="entry name" value="Protein kinase-like (PK-like)"/>
    <property type="match status" value="1"/>
</dbReference>
<keyword evidence="6" id="KW-0597">Phosphoprotein</keyword>
<evidence type="ECO:0000256" key="11">
    <source>
        <dbReference type="ARBA" id="ARBA00023242"/>
    </source>
</evidence>
<dbReference type="PROSITE" id="PS00108">
    <property type="entry name" value="PROTEIN_KINASE_ST"/>
    <property type="match status" value="1"/>
</dbReference>
<evidence type="ECO:0000256" key="6">
    <source>
        <dbReference type="ARBA" id="ARBA00022553"/>
    </source>
</evidence>
<evidence type="ECO:0000256" key="8">
    <source>
        <dbReference type="ARBA" id="ARBA00022741"/>
    </source>
</evidence>
<dbReference type="InterPro" id="IPR041185">
    <property type="entry name" value="IKBKB_SDD"/>
</dbReference>
<dbReference type="Gene3D" id="1.10.510.10">
    <property type="entry name" value="Transferase(Phosphotransferase) domain 1"/>
    <property type="match status" value="1"/>
</dbReference>
<evidence type="ECO:0000256" key="7">
    <source>
        <dbReference type="ARBA" id="ARBA00022679"/>
    </source>
</evidence>
<dbReference type="Gene3D" id="1.20.1270.250">
    <property type="match status" value="1"/>
</dbReference>
<dbReference type="AlphaFoldDB" id="A0A7M5XFS2"/>
<protein>
    <recommendedName>
        <fullName evidence="3">IkappaB kinase</fullName>
        <ecNumber evidence="3">2.7.11.10</ecNumber>
    </recommendedName>
</protein>
<dbReference type="Gene3D" id="3.10.20.90">
    <property type="entry name" value="Phosphatidylinositol 3-kinase Catalytic Subunit, Chain A, domain 1"/>
    <property type="match status" value="1"/>
</dbReference>
<keyword evidence="8" id="KW-0547">Nucleotide-binding</keyword>
<keyword evidence="5" id="KW-0723">Serine/threonine-protein kinase</keyword>
<dbReference type="PANTHER" id="PTHR22969">
    <property type="entry name" value="IKB KINASE"/>
    <property type="match status" value="1"/>
</dbReference>
<organism evidence="15 16">
    <name type="scientific">Clytia hemisphaerica</name>
    <dbReference type="NCBI Taxonomy" id="252671"/>
    <lineage>
        <taxon>Eukaryota</taxon>
        <taxon>Metazoa</taxon>
        <taxon>Cnidaria</taxon>
        <taxon>Hydrozoa</taxon>
        <taxon>Hydroidolina</taxon>
        <taxon>Leptothecata</taxon>
        <taxon>Obeliida</taxon>
        <taxon>Clytiidae</taxon>
        <taxon>Clytia</taxon>
    </lineage>
</organism>
<dbReference type="PANTHER" id="PTHR22969:SF17">
    <property type="entry name" value="INHIBITOR OF NUCLEAR FACTOR KAPPA-B KINASE SUBUNIT BETA"/>
    <property type="match status" value="1"/>
</dbReference>
<dbReference type="GO" id="GO:0008384">
    <property type="term" value="F:IkappaB kinase activity"/>
    <property type="evidence" value="ECO:0007669"/>
    <property type="project" value="UniProtKB-EC"/>
</dbReference>
<dbReference type="InterPro" id="IPR000719">
    <property type="entry name" value="Prot_kinase_dom"/>
</dbReference>
<keyword evidence="9" id="KW-0418">Kinase</keyword>
<accession>A0A7M5XFS2</accession>
<sequence>MYNQLVNEKCGAWKCEREMGSGGFGSVTAWINQTNGDKMVIKQCKSALNERNRERWLEEIHLMNTIKHKNVVSGRKVPEEIDKFIRGPEKLLGLEFCESDLRKLLGRRIHCCGLREQSVLDVLRDVSCGLQFLHKQPIIHRDLKPENILLSQQTNKTVFKITDLGYAKVMDANSIAMSFVGTIQYLAPELYDRNSGYKYTADFWSLGTLIFECITGHRPFVVPNKAYDWPKYMRQKSDDHIWGAYDEHTQSMNYYRDIPTPNQLSKPLVDAFCEWLKLVLRFDAKHRGNKQIQTHDGHQMLECFYEIQQILHKRIINVFEVLKCQKHSYVLRPGDTGSTLKMFLLNELSIEMEDQLIVFPNHFKLLDDNASLAEQCSDIVQEVFLFDTSAEAKFEISSAMLDKVRELLGNPEEKRKGSELRSYWAQSLFYCLSKANDYAMLLKSQKALLNNIQKRWEHLQHQKELLQRTAIKLEATVDMFKLSYECDRTNRPETYGKAGHDCLHEWGILYNKIENITSHTQLDVLYAVVEQKKEKIKAGLQSTSQSNRNPLEDIASQVGDKYDRLREKIRDIKMKDFLHDSTAISNMLWNCVAKRDTLYTEFYRGLRKALVLDKEISQAVTEVQNRIHAINNDIAKVQSYQKARQCILWKLLASNAAISSLDGSIPFSSLPDLLEESLTVKIPQESPKPIEMDMKFRSAMSNLDQLIGSARPKTSPKRSFTIDSASLSPTEFDVKFQQQHNDKRRQSEPVHLSASQSDNGVFNFDTSPARTNQPFTDFNTPSAHIPHINRPLLVQTDRVPHLHHESTQRYPTTHQPVPNNQFHGNRHPISVSPHNRRNDPNVSLTVTQGQLPATAIPSPRSSPRPHAGALQTSQHVQNFTIGGSVVKMTGSSTVPTNNQTFGTNDDKTNQSLSPRR</sequence>
<feature type="compositionally biased region" description="Polar residues" evidence="13">
    <location>
        <begin position="808"/>
        <end position="823"/>
    </location>
</feature>
<evidence type="ECO:0000256" key="12">
    <source>
        <dbReference type="ARBA" id="ARBA00048789"/>
    </source>
</evidence>
<keyword evidence="7" id="KW-0808">Transferase</keyword>
<evidence type="ECO:0000256" key="3">
    <source>
        <dbReference type="ARBA" id="ARBA00012442"/>
    </source>
</evidence>
<feature type="region of interest" description="Disordered" evidence="13">
    <location>
        <begin position="805"/>
        <end position="871"/>
    </location>
</feature>
<dbReference type="GO" id="GO:0008385">
    <property type="term" value="C:IkappaB kinase complex"/>
    <property type="evidence" value="ECO:0007669"/>
    <property type="project" value="TreeGrafter"/>
</dbReference>
<keyword evidence="16" id="KW-1185">Reference proteome</keyword>
<feature type="region of interest" description="Disordered" evidence="13">
    <location>
        <begin position="887"/>
        <end position="916"/>
    </location>
</feature>
<feature type="domain" description="Protein kinase" evidence="14">
    <location>
        <begin position="13"/>
        <end position="301"/>
    </location>
</feature>
<dbReference type="InterPro" id="IPR011009">
    <property type="entry name" value="Kinase-like_dom_sf"/>
</dbReference>
<dbReference type="Pfam" id="PF00069">
    <property type="entry name" value="Pkinase"/>
    <property type="match status" value="1"/>
</dbReference>
<dbReference type="EC" id="2.7.11.10" evidence="3"/>
<feature type="compositionally biased region" description="Polar residues" evidence="13">
    <location>
        <begin position="889"/>
        <end position="916"/>
    </location>
</feature>
<feature type="compositionally biased region" description="Polar residues" evidence="13">
    <location>
        <begin position="753"/>
        <end position="762"/>
    </location>
</feature>
<feature type="compositionally biased region" description="Polar residues" evidence="13">
    <location>
        <begin position="840"/>
        <end position="851"/>
    </location>
</feature>
<evidence type="ECO:0000256" key="13">
    <source>
        <dbReference type="SAM" id="MobiDB-lite"/>
    </source>
</evidence>
<keyword evidence="11" id="KW-0539">Nucleus</keyword>
<dbReference type="GO" id="GO:0005634">
    <property type="term" value="C:nucleus"/>
    <property type="evidence" value="ECO:0007669"/>
    <property type="project" value="UniProtKB-SubCell"/>
</dbReference>
<comment type="catalytic activity">
    <reaction evidence="12">
        <text>L-seryl-[I-kappa-B protein] + ATP = O-phospho-L-seryl-[I-kappa-B protein] + ADP + H(+)</text>
        <dbReference type="Rhea" id="RHEA:19073"/>
        <dbReference type="Rhea" id="RHEA-COMP:13698"/>
        <dbReference type="Rhea" id="RHEA-COMP:13699"/>
        <dbReference type="ChEBI" id="CHEBI:15378"/>
        <dbReference type="ChEBI" id="CHEBI:29999"/>
        <dbReference type="ChEBI" id="CHEBI:30616"/>
        <dbReference type="ChEBI" id="CHEBI:83421"/>
        <dbReference type="ChEBI" id="CHEBI:456216"/>
        <dbReference type="EC" id="2.7.11.10"/>
    </reaction>
</comment>
<dbReference type="InterPro" id="IPR046375">
    <property type="entry name" value="IKBKB_SDD_sf"/>
</dbReference>
<dbReference type="Pfam" id="PF18397">
    <property type="entry name" value="IKBKB_SDD"/>
    <property type="match status" value="1"/>
</dbReference>
<reference evidence="15" key="1">
    <citation type="submission" date="2021-01" db="UniProtKB">
        <authorList>
            <consortium name="EnsemblMetazoa"/>
        </authorList>
    </citation>
    <scope>IDENTIFICATION</scope>
</reference>
<evidence type="ECO:0000256" key="9">
    <source>
        <dbReference type="ARBA" id="ARBA00022777"/>
    </source>
</evidence>
<dbReference type="GO" id="GO:0045944">
    <property type="term" value="P:positive regulation of transcription by RNA polymerase II"/>
    <property type="evidence" value="ECO:0007669"/>
    <property type="project" value="TreeGrafter"/>
</dbReference>
<evidence type="ECO:0000256" key="1">
    <source>
        <dbReference type="ARBA" id="ARBA00004123"/>
    </source>
</evidence>
<dbReference type="SMART" id="SM00220">
    <property type="entry name" value="S_TKc"/>
    <property type="match status" value="1"/>
</dbReference>
<evidence type="ECO:0000313" key="16">
    <source>
        <dbReference type="Proteomes" id="UP000594262"/>
    </source>
</evidence>
<evidence type="ECO:0000256" key="2">
    <source>
        <dbReference type="ARBA" id="ARBA00004496"/>
    </source>
</evidence>
<evidence type="ECO:0000256" key="10">
    <source>
        <dbReference type="ARBA" id="ARBA00022840"/>
    </source>
</evidence>
<evidence type="ECO:0000256" key="5">
    <source>
        <dbReference type="ARBA" id="ARBA00022527"/>
    </source>
</evidence>
<feature type="region of interest" description="Disordered" evidence="13">
    <location>
        <begin position="736"/>
        <end position="762"/>
    </location>
</feature>
<proteinExistence type="predicted"/>
<evidence type="ECO:0000313" key="15">
    <source>
        <dbReference type="EnsemblMetazoa" id="CLYHEMP022321.1"/>
    </source>
</evidence>
<dbReference type="OrthoDB" id="267381at2759"/>
<comment type="subcellular location">
    <subcellularLocation>
        <location evidence="2">Cytoplasm</location>
    </subcellularLocation>
    <subcellularLocation>
        <location evidence="1">Nucleus</location>
    </subcellularLocation>
</comment>
<name>A0A7M5XFS2_9CNID</name>
<keyword evidence="4" id="KW-0963">Cytoplasm</keyword>
<evidence type="ECO:0000256" key="4">
    <source>
        <dbReference type="ARBA" id="ARBA00022490"/>
    </source>
</evidence>
<dbReference type="PROSITE" id="PS50011">
    <property type="entry name" value="PROTEIN_KINASE_DOM"/>
    <property type="match status" value="1"/>
</dbReference>
<dbReference type="GO" id="GO:0005524">
    <property type="term" value="F:ATP binding"/>
    <property type="evidence" value="ECO:0007669"/>
    <property type="project" value="UniProtKB-KW"/>
</dbReference>
<keyword evidence="10" id="KW-0067">ATP-binding</keyword>